<dbReference type="InterPro" id="IPR002545">
    <property type="entry name" value="CheW-lke_dom"/>
</dbReference>
<reference evidence="2 3" key="1">
    <citation type="submission" date="2019-08" db="EMBL/GenBank/DDBJ databases">
        <title>Massilia golmudensis sp. nov., isolated from sand in the Qinghai-Tibetan Plateau.</title>
        <authorList>
            <person name="Zhang B."/>
        </authorList>
    </citation>
    <scope>NUCLEOTIDE SEQUENCE [LARGE SCALE GENOMIC DNA]</scope>
    <source>
        <strain evidence="2 3">GEM5</strain>
    </source>
</reference>
<dbReference type="EMBL" id="VPFD01000003">
    <property type="protein sequence ID" value="TXG01595.1"/>
    <property type="molecule type" value="Genomic_DNA"/>
</dbReference>
<evidence type="ECO:0000313" key="3">
    <source>
        <dbReference type="Proteomes" id="UP000321413"/>
    </source>
</evidence>
<dbReference type="AlphaFoldDB" id="A0A5C7G6L9"/>
<protein>
    <submittedName>
        <fullName evidence="2">Chemotaxis protein CheW</fullName>
    </submittedName>
</protein>
<comment type="caution">
    <text evidence="2">The sequence shown here is derived from an EMBL/GenBank/DDBJ whole genome shotgun (WGS) entry which is preliminary data.</text>
</comment>
<organism evidence="2 3">
    <name type="scientific">Massilia arenae</name>
    <dbReference type="NCBI Taxonomy" id="2603288"/>
    <lineage>
        <taxon>Bacteria</taxon>
        <taxon>Pseudomonadati</taxon>
        <taxon>Pseudomonadota</taxon>
        <taxon>Betaproteobacteria</taxon>
        <taxon>Burkholderiales</taxon>
        <taxon>Oxalobacteraceae</taxon>
        <taxon>Telluria group</taxon>
        <taxon>Massilia</taxon>
    </lineage>
</organism>
<dbReference type="SMART" id="SM00260">
    <property type="entry name" value="CheW"/>
    <property type="match status" value="1"/>
</dbReference>
<name>A0A5C7G6L9_9BURK</name>
<dbReference type="GO" id="GO:0007165">
    <property type="term" value="P:signal transduction"/>
    <property type="evidence" value="ECO:0007669"/>
    <property type="project" value="InterPro"/>
</dbReference>
<dbReference type="SUPFAM" id="SSF50341">
    <property type="entry name" value="CheW-like"/>
    <property type="match status" value="1"/>
</dbReference>
<dbReference type="Gene3D" id="2.40.50.180">
    <property type="entry name" value="CheA-289, Domain 4"/>
    <property type="match status" value="1"/>
</dbReference>
<dbReference type="Proteomes" id="UP000321413">
    <property type="component" value="Unassembled WGS sequence"/>
</dbReference>
<proteinExistence type="predicted"/>
<sequence length="855" mass="91833">MNQEPDTDLVESFLPYMQDVVRRQTALHELHQTWRLIEASAKMNCPLEARLLLPAVLATRTGLVQLERDLVANMVSEKVRQVRREAATRAQYALDLLVRNLFERTADVGFLAADLDLCRFLARLAAGEAPDREAARRRLVAYRDKYTVYDDIVLLAPDGAVLLRADAGATLERSSDPLVEATLAAPGYVETCRASDLRPGAPHALLYSQAMRDPDSGAILGVLCLSFSFEHELDAIFTAYGGADRRANMLLLDADDRVVKSLDPLWIAPGVRVPVNLDDDLAARLFAGREYLVATGISQGYQGYPGPPGWKTQVMVPLELAFRSAHPDAAAQLAPRMLQGLLSHAHTFSPALHALMSSVLGATQAIKRIVWNGKVTSSGAAAGNSGGRLDPVLDQITETGERSDEAFSKSIQGLYQTVLASSLQEAGATAQLLVDMLDRSLYERANDCRWWALAGQLRQALADGDDPEQAEAIGVLLGHINGLYTVYSRLFVYDRSGRIVAATGSQDVVGSRIASDTLGAVCGLRSEMDHYAEPFGASALYDGRPTFVYHAAIRHPEREAAVVGGIGIVFDSATELRNMLDSGVAGRADMQAFLVSPDGRVLCGTDPDQPAGTQLALDRSLLEAAARHGAARRIVEHAGQYCVAACARAGGYREFRAGASREEPVLSVLLQSFGPVREEAELAALAGAERVRSEHEHGRDYALFQVAGALMALDAGVVIEALPFARVKRTPPTDGARIGMLDVEAELGQHPGQVRRPGFVWVFDLARLVSGRAHAPRADGQVILVRHGATTVGLLVDDVHSVQRFDPAESTAIGLAGDDVALAASLIKANGGALLIQELSAQRILERVCGAPVAA</sequence>
<dbReference type="Pfam" id="PF01584">
    <property type="entry name" value="CheW"/>
    <property type="match status" value="1"/>
</dbReference>
<dbReference type="RefSeq" id="WP_147933496.1">
    <property type="nucleotide sequence ID" value="NZ_VPFD01000003.1"/>
</dbReference>
<evidence type="ECO:0000259" key="1">
    <source>
        <dbReference type="SMART" id="SM00260"/>
    </source>
</evidence>
<feature type="domain" description="CheW-like" evidence="1">
    <location>
        <begin position="696"/>
        <end position="845"/>
    </location>
</feature>
<keyword evidence="3" id="KW-1185">Reference proteome</keyword>
<gene>
    <name evidence="2" type="ORF">FVD38_03200</name>
</gene>
<dbReference type="GO" id="GO:0006935">
    <property type="term" value="P:chemotaxis"/>
    <property type="evidence" value="ECO:0007669"/>
    <property type="project" value="InterPro"/>
</dbReference>
<dbReference type="InterPro" id="IPR036061">
    <property type="entry name" value="CheW-like_dom_sf"/>
</dbReference>
<accession>A0A5C7G6L9</accession>
<evidence type="ECO:0000313" key="2">
    <source>
        <dbReference type="EMBL" id="TXG01595.1"/>
    </source>
</evidence>